<reference evidence="1 2" key="1">
    <citation type="submission" date="2024-09" db="EMBL/GenBank/DDBJ databases">
        <authorList>
            <person name="Sun Q."/>
            <person name="Mori K."/>
        </authorList>
    </citation>
    <scope>NUCLEOTIDE SEQUENCE [LARGE SCALE GENOMIC DNA]</scope>
    <source>
        <strain evidence="1 2">CCM 7609</strain>
    </source>
</reference>
<organism evidence="1 2">
    <name type="scientific">Citricoccus parietis</name>
    <dbReference type="NCBI Taxonomy" id="592307"/>
    <lineage>
        <taxon>Bacteria</taxon>
        <taxon>Bacillati</taxon>
        <taxon>Actinomycetota</taxon>
        <taxon>Actinomycetes</taxon>
        <taxon>Micrococcales</taxon>
        <taxon>Micrococcaceae</taxon>
        <taxon>Citricoccus</taxon>
    </lineage>
</organism>
<keyword evidence="2" id="KW-1185">Reference proteome</keyword>
<proteinExistence type="predicted"/>
<evidence type="ECO:0000313" key="2">
    <source>
        <dbReference type="Proteomes" id="UP001589575"/>
    </source>
</evidence>
<dbReference type="Proteomes" id="UP001589575">
    <property type="component" value="Unassembled WGS sequence"/>
</dbReference>
<accession>A0ABV5G5L7</accession>
<dbReference type="EMBL" id="JBHMFI010000002">
    <property type="protein sequence ID" value="MFB9074237.1"/>
    <property type="molecule type" value="Genomic_DNA"/>
</dbReference>
<sequence length="47" mass="5179">MFRASLDEMPSSLASSWTRTLATVLLFWSASWPRGEPQLPRAVSSGP</sequence>
<protein>
    <submittedName>
        <fullName evidence="1">Uncharacterized protein</fullName>
    </submittedName>
</protein>
<name>A0ABV5G5L7_9MICC</name>
<comment type="caution">
    <text evidence="1">The sequence shown here is derived from an EMBL/GenBank/DDBJ whole genome shotgun (WGS) entry which is preliminary data.</text>
</comment>
<gene>
    <name evidence="1" type="ORF">ACFFX0_24795</name>
</gene>
<evidence type="ECO:0000313" key="1">
    <source>
        <dbReference type="EMBL" id="MFB9074237.1"/>
    </source>
</evidence>